<dbReference type="InterPro" id="IPR002110">
    <property type="entry name" value="Ankyrin_rpt"/>
</dbReference>
<comment type="caution">
    <text evidence="4">The sequence shown here is derived from an EMBL/GenBank/DDBJ whole genome shotgun (WGS) entry which is preliminary data.</text>
</comment>
<dbReference type="Gene3D" id="1.25.40.20">
    <property type="entry name" value="Ankyrin repeat-containing domain"/>
    <property type="match status" value="1"/>
</dbReference>
<feature type="repeat" description="ANK" evidence="3">
    <location>
        <begin position="350"/>
        <end position="382"/>
    </location>
</feature>
<dbReference type="Pfam" id="PF12796">
    <property type="entry name" value="Ank_2"/>
    <property type="match status" value="2"/>
</dbReference>
<dbReference type="InterPro" id="IPR036770">
    <property type="entry name" value="Ankyrin_rpt-contain_sf"/>
</dbReference>
<feature type="repeat" description="ANK" evidence="3">
    <location>
        <begin position="251"/>
        <end position="283"/>
    </location>
</feature>
<dbReference type="EMBL" id="NKCK01000142">
    <property type="protein sequence ID" value="RSL96178.1"/>
    <property type="molecule type" value="Genomic_DNA"/>
</dbReference>
<evidence type="ECO:0000256" key="2">
    <source>
        <dbReference type="ARBA" id="ARBA00023043"/>
    </source>
</evidence>
<feature type="repeat" description="ANK" evidence="3">
    <location>
        <begin position="185"/>
        <end position="217"/>
    </location>
</feature>
<keyword evidence="5" id="KW-1185">Reference proteome</keyword>
<keyword evidence="2 3" id="KW-0040">ANK repeat</keyword>
<feature type="repeat" description="ANK" evidence="3">
    <location>
        <begin position="218"/>
        <end position="250"/>
    </location>
</feature>
<dbReference type="Pfam" id="PF13637">
    <property type="entry name" value="Ank_4"/>
    <property type="match status" value="1"/>
</dbReference>
<protein>
    <submittedName>
        <fullName evidence="4">Uncharacterized protein</fullName>
    </submittedName>
</protein>
<name>A0A428T2D5_9HYPO</name>
<evidence type="ECO:0000313" key="5">
    <source>
        <dbReference type="Proteomes" id="UP000287144"/>
    </source>
</evidence>
<dbReference type="STRING" id="1325735.A0A428T2D5"/>
<dbReference type="AlphaFoldDB" id="A0A428T2D5"/>
<keyword evidence="1" id="KW-0677">Repeat</keyword>
<organism evidence="4 5">
    <name type="scientific">Fusarium oligoseptatum</name>
    <dbReference type="NCBI Taxonomy" id="2604345"/>
    <lineage>
        <taxon>Eukaryota</taxon>
        <taxon>Fungi</taxon>
        <taxon>Dikarya</taxon>
        <taxon>Ascomycota</taxon>
        <taxon>Pezizomycotina</taxon>
        <taxon>Sordariomycetes</taxon>
        <taxon>Hypocreomycetidae</taxon>
        <taxon>Hypocreales</taxon>
        <taxon>Nectriaceae</taxon>
        <taxon>Fusarium</taxon>
        <taxon>Fusarium solani species complex</taxon>
    </lineage>
</organism>
<dbReference type="PROSITE" id="PS50088">
    <property type="entry name" value="ANK_REPEAT"/>
    <property type="match status" value="6"/>
</dbReference>
<accession>A0A428T2D5</accession>
<dbReference type="SUPFAM" id="SSF48403">
    <property type="entry name" value="Ankyrin repeat"/>
    <property type="match status" value="1"/>
</dbReference>
<feature type="repeat" description="ANK" evidence="3">
    <location>
        <begin position="284"/>
        <end position="316"/>
    </location>
</feature>
<reference evidence="4 5" key="1">
    <citation type="submission" date="2017-06" db="EMBL/GenBank/DDBJ databases">
        <title>Comparative genomic analysis of Ambrosia Fusariam Clade fungi.</title>
        <authorList>
            <person name="Stajich J.E."/>
            <person name="Carrillo J."/>
            <person name="Kijimoto T."/>
            <person name="Eskalen A."/>
            <person name="O'Donnell K."/>
            <person name="Kasson M."/>
        </authorList>
    </citation>
    <scope>NUCLEOTIDE SEQUENCE [LARGE SCALE GENOMIC DNA]</scope>
    <source>
        <strain evidence="4 5">NRRL62579</strain>
    </source>
</reference>
<dbReference type="Proteomes" id="UP000287144">
    <property type="component" value="Unassembled WGS sequence"/>
</dbReference>
<dbReference type="PROSITE" id="PS50297">
    <property type="entry name" value="ANK_REP_REGION"/>
    <property type="match status" value="6"/>
</dbReference>
<dbReference type="SMART" id="SM00248">
    <property type="entry name" value="ANK"/>
    <property type="match status" value="6"/>
</dbReference>
<gene>
    <name evidence="4" type="ORF">CEP52_011616</name>
</gene>
<sequence>MTVPELREALAIKINAPSLNNGDFSTTRSIVEACKGLVSIGNDEVIQLLHHTAREYLDSNFGWLEEPSTRRLAAAEVAERAKAMAHRDITLKLLTYVSFDTFGAGPCNDDSHFLEREMSNRLHSYGSCHWVDHLNSSGPYVSDIVDLGTSSLLNRLLDLHFAAFSGAEPLVTALLGPQLNAEDIFGRTPLSYAAGRGNVDIVMSLLKAGAHVDIDGSKARTPLAWAAQLGYREIVRCLLEKKADIERKDHTSRAPLAEAAIGGHHAVLELLLEGGADIEARDRLGMTPLSLAAAIGQATAVKLLLEKGAKTETRDGSGRTPLLQAAKEGHVDAARVLLDWGVTIEAKGSKQRTPLMEAARNGYTGLVKALLQKGCDIEARTDNGGTAGRYIACYSYKSLPPSFFSLGLAWVADRRLQGTENLSNIQTCIAQYLLQFTPSMIHHW</sequence>
<evidence type="ECO:0000256" key="3">
    <source>
        <dbReference type="PROSITE-ProRule" id="PRU00023"/>
    </source>
</evidence>
<evidence type="ECO:0000313" key="4">
    <source>
        <dbReference type="EMBL" id="RSL96178.1"/>
    </source>
</evidence>
<dbReference type="PANTHER" id="PTHR24198:SF165">
    <property type="entry name" value="ANKYRIN REPEAT-CONTAINING PROTEIN-RELATED"/>
    <property type="match status" value="1"/>
</dbReference>
<feature type="repeat" description="ANK" evidence="3">
    <location>
        <begin position="317"/>
        <end position="349"/>
    </location>
</feature>
<dbReference type="PRINTS" id="PR01415">
    <property type="entry name" value="ANKYRIN"/>
</dbReference>
<proteinExistence type="predicted"/>
<evidence type="ECO:0000256" key="1">
    <source>
        <dbReference type="ARBA" id="ARBA00022737"/>
    </source>
</evidence>
<dbReference type="PANTHER" id="PTHR24198">
    <property type="entry name" value="ANKYRIN REPEAT AND PROTEIN KINASE DOMAIN-CONTAINING PROTEIN"/>
    <property type="match status" value="1"/>
</dbReference>